<evidence type="ECO:0000256" key="2">
    <source>
        <dbReference type="ARBA" id="ARBA00023002"/>
    </source>
</evidence>
<keyword evidence="2" id="KW-0560">Oxidoreductase</keyword>
<dbReference type="PRINTS" id="PR00411">
    <property type="entry name" value="PNDRDTASEI"/>
</dbReference>
<evidence type="ECO:0000313" key="5">
    <source>
        <dbReference type="EMBL" id="MQL91993.1"/>
    </source>
</evidence>
<keyword evidence="6" id="KW-1185">Reference proteome</keyword>
<dbReference type="SUPFAM" id="SSF51905">
    <property type="entry name" value="FAD/NAD(P)-binding domain"/>
    <property type="match status" value="2"/>
</dbReference>
<dbReference type="PRINTS" id="PR00368">
    <property type="entry name" value="FADPNR"/>
</dbReference>
<comment type="similarity">
    <text evidence="1">Belongs to the FMO family.</text>
</comment>
<evidence type="ECO:0000313" key="6">
    <source>
        <dbReference type="Proteomes" id="UP000652761"/>
    </source>
</evidence>
<proteinExistence type="inferred from homology"/>
<gene>
    <name evidence="5" type="ORF">Taro_024616</name>
</gene>
<evidence type="ECO:0000256" key="1">
    <source>
        <dbReference type="ARBA" id="ARBA00009183"/>
    </source>
</evidence>
<evidence type="ECO:0000256" key="4">
    <source>
        <dbReference type="ARBA" id="ARBA00047707"/>
    </source>
</evidence>
<dbReference type="PANTHER" id="PTHR43539">
    <property type="entry name" value="FLAVIN-BINDING MONOOXYGENASE-LIKE PROTEIN (AFU_ORTHOLOGUE AFUA_4G09220)"/>
    <property type="match status" value="1"/>
</dbReference>
<reference evidence="5" key="1">
    <citation type="submission" date="2017-07" db="EMBL/GenBank/DDBJ databases">
        <title>Taro Niue Genome Assembly and Annotation.</title>
        <authorList>
            <person name="Atibalentja N."/>
            <person name="Keating K."/>
            <person name="Fields C.J."/>
        </authorList>
    </citation>
    <scope>NUCLEOTIDE SEQUENCE</scope>
    <source>
        <strain evidence="5">Niue_2</strain>
        <tissue evidence="5">Leaf</tissue>
    </source>
</reference>
<dbReference type="GO" id="GO:0103075">
    <property type="term" value="F:indole-3-pyruvate monooxygenase activity"/>
    <property type="evidence" value="ECO:0007669"/>
    <property type="project" value="UniProtKB-EC"/>
</dbReference>
<name>A0A843VI01_COLES</name>
<organism evidence="5 6">
    <name type="scientific">Colocasia esculenta</name>
    <name type="common">Wild taro</name>
    <name type="synonym">Arum esculentum</name>
    <dbReference type="NCBI Taxonomy" id="4460"/>
    <lineage>
        <taxon>Eukaryota</taxon>
        <taxon>Viridiplantae</taxon>
        <taxon>Streptophyta</taxon>
        <taxon>Embryophyta</taxon>
        <taxon>Tracheophyta</taxon>
        <taxon>Spermatophyta</taxon>
        <taxon>Magnoliopsida</taxon>
        <taxon>Liliopsida</taxon>
        <taxon>Araceae</taxon>
        <taxon>Aroideae</taxon>
        <taxon>Colocasieae</taxon>
        <taxon>Colocasia</taxon>
    </lineage>
</organism>
<dbReference type="InterPro" id="IPR050982">
    <property type="entry name" value="Auxin_biosynth/cation_transpt"/>
</dbReference>
<dbReference type="GO" id="GO:0050660">
    <property type="term" value="F:flavin adenine dinucleotide binding"/>
    <property type="evidence" value="ECO:0007669"/>
    <property type="project" value="TreeGrafter"/>
</dbReference>
<dbReference type="Gene3D" id="3.50.50.60">
    <property type="entry name" value="FAD/NAD(P)-binding domain"/>
    <property type="match status" value="1"/>
</dbReference>
<accession>A0A843VI01</accession>
<dbReference type="Proteomes" id="UP000652761">
    <property type="component" value="Unassembled WGS sequence"/>
</dbReference>
<dbReference type="InterPro" id="IPR036188">
    <property type="entry name" value="FAD/NAD-bd_sf"/>
</dbReference>
<comment type="caution">
    <text evidence="5">The sequence shown here is derived from an EMBL/GenBank/DDBJ whole genome shotgun (WGS) entry which is preliminary data.</text>
</comment>
<dbReference type="Pfam" id="PF13738">
    <property type="entry name" value="Pyr_redox_3"/>
    <property type="match status" value="1"/>
</dbReference>
<dbReference type="EC" id="1.14.13.168" evidence="3"/>
<protein>
    <recommendedName>
        <fullName evidence="3">indole-3-pyruvate monooxygenase</fullName>
        <ecNumber evidence="3">1.14.13.168</ecNumber>
    </recommendedName>
</protein>
<dbReference type="EMBL" id="NMUH01001398">
    <property type="protein sequence ID" value="MQL91993.1"/>
    <property type="molecule type" value="Genomic_DNA"/>
</dbReference>
<evidence type="ECO:0000256" key="3">
    <source>
        <dbReference type="ARBA" id="ARBA00039148"/>
    </source>
</evidence>
<dbReference type="AlphaFoldDB" id="A0A843VI01"/>
<dbReference type="OrthoDB" id="752677at2759"/>
<sequence length="359" mass="38782">METEVVIVGGGPAGIAVSAGLNHLSIPNIVLEKEDCYAPLWKKWAYDRLKLHIGKQYCELPLMPHPGSAPTFLSKDEFIAYLDAYVARFGVRPLCGKSVESASFDAGRGVWTVTARDVATGEEGTYVSRFLVVATGENSEGVVPEVPGLGSFPGDVLHSGRYKSGDKYAGKRVLVVGSGNSGMEIAFDLCNHGAKTAISIRGPFHVVSKEIVYLGMALGRYISLQLVDALALLLCKLQYGDLSEFGIVRPAEGPFALKAKTGRSPVIDVGTVGKIKSGEIEVMKVVSKVKGDEVTFADGRTRSFDAIIFATGYKSMARKWLKACTRSTHLSLHHSVTESFENSIDLLPSWLINLFSLFC</sequence>
<comment type="catalytic activity">
    <reaction evidence="4">
        <text>indole-3-pyruvate + NADPH + O2 + H(+) = (indol-3-yl)acetate + CO2 + NADP(+) + H2O</text>
        <dbReference type="Rhea" id="RHEA:34331"/>
        <dbReference type="ChEBI" id="CHEBI:15377"/>
        <dbReference type="ChEBI" id="CHEBI:15378"/>
        <dbReference type="ChEBI" id="CHEBI:15379"/>
        <dbReference type="ChEBI" id="CHEBI:16526"/>
        <dbReference type="ChEBI" id="CHEBI:17640"/>
        <dbReference type="ChEBI" id="CHEBI:30854"/>
        <dbReference type="ChEBI" id="CHEBI:57783"/>
        <dbReference type="ChEBI" id="CHEBI:58349"/>
        <dbReference type="EC" id="1.14.13.168"/>
    </reaction>
</comment>
<dbReference type="PANTHER" id="PTHR43539:SF9">
    <property type="entry name" value="INDOLE-3-PYRUVATE MONOOXYGENASE YUCCA11-RELATED"/>
    <property type="match status" value="1"/>
</dbReference>